<evidence type="ECO:0000313" key="2">
    <source>
        <dbReference type="Proteomes" id="UP000238081"/>
    </source>
</evidence>
<accession>A0A2S7FD29</accession>
<dbReference type="Proteomes" id="UP000238081">
    <property type="component" value="Unassembled WGS sequence"/>
</dbReference>
<reference evidence="1 2" key="1">
    <citation type="submission" date="2016-01" db="EMBL/GenBank/DDBJ databases">
        <title>Characterization of the Clostridium difficile lineages that are prevalent in Hong Kong and China.</title>
        <authorList>
            <person name="Kwok J.S.-L."/>
            <person name="Lam W.-Y."/>
            <person name="Ip M."/>
            <person name="Chan T.-F."/>
            <person name="Hawkey P.M."/>
            <person name="Tsui S.K.-W."/>
        </authorList>
    </citation>
    <scope>NUCLEOTIDE SEQUENCE [LARGE SCALE GENOMIC DNA]</scope>
    <source>
        <strain evidence="1 2">300064</strain>
    </source>
</reference>
<comment type="caution">
    <text evidence="1">The sequence shown here is derived from an EMBL/GenBank/DDBJ whole genome shotgun (WGS) entry which is preliminary data.</text>
</comment>
<dbReference type="RefSeq" id="WP_043662930.1">
    <property type="nucleotide sequence ID" value="NZ_JSEG01000005.1"/>
</dbReference>
<name>A0A2S7FD29_CLOBU</name>
<protein>
    <submittedName>
        <fullName evidence="1">Uncharacterized protein</fullName>
    </submittedName>
</protein>
<gene>
    <name evidence="1" type="ORF">AWN73_09875</name>
</gene>
<sequence>MEKYDEYIKNIFGITNFYDEIHIPIMEEIKNNKKKYSYLKNEIYEEILKNGDKKLANKIFWIETLQRIYIACITGYLRQDSWIKGICDSYYLNNYYSFVANMRGYMESSCDLYYSLEGIPMCLAKNYNYIYSSIKGELEIICISSEVEKALLHFQEARKIKGTENVSEQYLHAKAMKKYMEHSHLKDLNLYEIYSELCEITHPAQASVYTCIEEEKNQYSFEIDFKKNINKFILNYSKKFGDLFMDTDNLLLVLLKELKYFDNLYSTNALENINLTGIPLWRKIEKEINKYKKN</sequence>
<organism evidence="1 2">
    <name type="scientific">Clostridium butyricum</name>
    <dbReference type="NCBI Taxonomy" id="1492"/>
    <lineage>
        <taxon>Bacteria</taxon>
        <taxon>Bacillati</taxon>
        <taxon>Bacillota</taxon>
        <taxon>Clostridia</taxon>
        <taxon>Eubacteriales</taxon>
        <taxon>Clostridiaceae</taxon>
        <taxon>Clostridium</taxon>
    </lineage>
</organism>
<dbReference type="AlphaFoldDB" id="A0A2S7FD29"/>
<dbReference type="EMBL" id="LRDH01000077">
    <property type="protein sequence ID" value="PPV16568.1"/>
    <property type="molecule type" value="Genomic_DNA"/>
</dbReference>
<evidence type="ECO:0000313" key="1">
    <source>
        <dbReference type="EMBL" id="PPV16568.1"/>
    </source>
</evidence>
<proteinExistence type="predicted"/>